<protein>
    <submittedName>
        <fullName evidence="2">Uncharacterized protein</fullName>
    </submittedName>
</protein>
<gene>
    <name evidence="2" type="ORF">B0T16DRAFT_448317</name>
</gene>
<dbReference type="Proteomes" id="UP001174936">
    <property type="component" value="Unassembled WGS sequence"/>
</dbReference>
<evidence type="ECO:0000256" key="1">
    <source>
        <dbReference type="SAM" id="MobiDB-lite"/>
    </source>
</evidence>
<reference evidence="2" key="1">
    <citation type="submission" date="2023-06" db="EMBL/GenBank/DDBJ databases">
        <title>Genome-scale phylogeny and comparative genomics of the fungal order Sordariales.</title>
        <authorList>
            <consortium name="Lawrence Berkeley National Laboratory"/>
            <person name="Hensen N."/>
            <person name="Bonometti L."/>
            <person name="Westerberg I."/>
            <person name="Brannstrom I.O."/>
            <person name="Guillou S."/>
            <person name="Cros-Aarteil S."/>
            <person name="Calhoun S."/>
            <person name="Haridas S."/>
            <person name="Kuo A."/>
            <person name="Mondo S."/>
            <person name="Pangilinan J."/>
            <person name="Riley R."/>
            <person name="Labutti K."/>
            <person name="Andreopoulos B."/>
            <person name="Lipzen A."/>
            <person name="Chen C."/>
            <person name="Yanf M."/>
            <person name="Daum C."/>
            <person name="Ng V."/>
            <person name="Clum A."/>
            <person name="Steindorff A."/>
            <person name="Ohm R."/>
            <person name="Martin F."/>
            <person name="Silar P."/>
            <person name="Natvig D."/>
            <person name="Lalanne C."/>
            <person name="Gautier V."/>
            <person name="Ament-Velasquez S.L."/>
            <person name="Kruys A."/>
            <person name="Hutchinson M.I."/>
            <person name="Powell A.J."/>
            <person name="Barry K."/>
            <person name="Miller A.N."/>
            <person name="Grigoriev I.V."/>
            <person name="Debuchy R."/>
            <person name="Gladieux P."/>
            <person name="Thoren M.H."/>
            <person name="Johannesson H."/>
        </authorList>
    </citation>
    <scope>NUCLEOTIDE SEQUENCE</scope>
    <source>
        <strain evidence="2">SMH2532-1</strain>
    </source>
</reference>
<sequence>MASSSFKVLPSLGNLSGKPDLADFERRKRARYRRTEPSASDSSDEGTFLISNIKFRVGAPPPQPLPVTSGTSVACKLVRDTLGTSLESQATRIAIAEGVEPLSVELVARFVPGSTSDDSDGNATILIVARWNESSPPIWEKIVRGCKKFADASTRSEDLQVTVNVEMVAEELTLSKYISPVPSNELTDGLARDWPVITAKALDILDAYPATESRVTSISLFKLGFSRDFDKNPLTVYISVDYESEESKWPPVVGEIQQLLHRYPHNLHLHLEHNTSSEFYPEFPLIEVAAEGEEKERKIDLGYDPYRKHKKLVDLGDDIGAGRYLKLSHSASASKNSDTLRNPLIGTLGCWIEIKTIKEPQWTKYALTNYHVVRPAFDGFQLGTDKNDKAHIIPPIKNSDLWAVDLKGMGPSFNSNKADMEHPTRTKHCFAVQVITQDIEDKDPDTPNLREHLDGILSFFDNGEQQLGSIYCASGCTRRTAHNGRLDWALIKPIGKGVHRIGKNALPGRDDWVKKGYVTSRPKAMGNLKQPPALGLRSLKNAAPVFKLGTTTGPTAGLFSQLKGKVRIREDAHVETYMESKDRPYLSDEFQYLGFPNPAEHWVAKRGDSGAAVFDGNGAAVGLLFRGHMANEAQSSYAYITPIEDVFADIKAFSKQQITDIRIAEDH</sequence>
<evidence type="ECO:0000313" key="3">
    <source>
        <dbReference type="Proteomes" id="UP001174936"/>
    </source>
</evidence>
<accession>A0AA40CJF5</accession>
<organism evidence="2 3">
    <name type="scientific">Cercophora newfieldiana</name>
    <dbReference type="NCBI Taxonomy" id="92897"/>
    <lineage>
        <taxon>Eukaryota</taxon>
        <taxon>Fungi</taxon>
        <taxon>Dikarya</taxon>
        <taxon>Ascomycota</taxon>
        <taxon>Pezizomycotina</taxon>
        <taxon>Sordariomycetes</taxon>
        <taxon>Sordariomycetidae</taxon>
        <taxon>Sordariales</taxon>
        <taxon>Lasiosphaeriaceae</taxon>
        <taxon>Cercophora</taxon>
    </lineage>
</organism>
<dbReference type="AlphaFoldDB" id="A0AA40CJF5"/>
<dbReference type="EMBL" id="JAULSV010000006">
    <property type="protein sequence ID" value="KAK0640642.1"/>
    <property type="molecule type" value="Genomic_DNA"/>
</dbReference>
<evidence type="ECO:0000313" key="2">
    <source>
        <dbReference type="EMBL" id="KAK0640642.1"/>
    </source>
</evidence>
<comment type="caution">
    <text evidence="2">The sequence shown here is derived from an EMBL/GenBank/DDBJ whole genome shotgun (WGS) entry which is preliminary data.</text>
</comment>
<feature type="region of interest" description="Disordered" evidence="1">
    <location>
        <begin position="1"/>
        <end position="45"/>
    </location>
</feature>
<name>A0AA40CJF5_9PEZI</name>
<proteinExistence type="predicted"/>
<keyword evidence="3" id="KW-1185">Reference proteome</keyword>